<evidence type="ECO:0000313" key="3">
    <source>
        <dbReference type="Proteomes" id="UP000326384"/>
    </source>
</evidence>
<keyword evidence="1" id="KW-0472">Membrane</keyword>
<evidence type="ECO:0000313" key="2">
    <source>
        <dbReference type="EMBL" id="KAB1230167.1"/>
    </source>
</evidence>
<comment type="caution">
    <text evidence="2">The sequence shown here is derived from an EMBL/GenBank/DDBJ whole genome shotgun (WGS) entry which is preliminary data.</text>
</comment>
<sequence>MKKIIAVSSLVLVLTLFYYPILDDKKISFAVIFLCFVGIIFSAAKLYSPDEKEDYESFEKEMDKLYEDDGIFQYTDNGFYIKQKNTAELIKWNEIVSIHSFIIPSPFNKSQSGLEIITDSKSYEFDDKVTPGIIKLKDQLSSNLPTWELDSPTVRVNNFGLKKTKLYEKKNL</sequence>
<feature type="transmembrane region" description="Helical" evidence="1">
    <location>
        <begin position="5"/>
        <end position="21"/>
    </location>
</feature>
<keyword evidence="1" id="KW-1133">Transmembrane helix</keyword>
<name>A0A5N4BP18_9FLAO</name>
<reference evidence="2 3" key="1">
    <citation type="journal article" date="2019" name="Stand. Genomic Sci.">
        <title>Draft Whole-Genome Sequence of a Novel Chryseobacterium viscerum Strain Isolated from Fresh Water at Dripping Springs, New Mexico.</title>
        <authorList>
            <person name="Kyndt J.A."/>
            <person name="Moore T.C."/>
        </authorList>
    </citation>
    <scope>NUCLEOTIDE SEQUENCE [LARGE SCALE GENOMIC DNA]</scope>
    <source>
        <strain evidence="2 3">DPS</strain>
    </source>
</reference>
<dbReference type="Proteomes" id="UP000326384">
    <property type="component" value="Unassembled WGS sequence"/>
</dbReference>
<accession>A0A5N4BP18</accession>
<keyword evidence="1" id="KW-0812">Transmembrane</keyword>
<gene>
    <name evidence="2" type="ORF">F8D52_13350</name>
</gene>
<evidence type="ECO:0000256" key="1">
    <source>
        <dbReference type="SAM" id="Phobius"/>
    </source>
</evidence>
<proteinExistence type="predicted"/>
<protein>
    <submittedName>
        <fullName evidence="2">Uncharacterized protein</fullName>
    </submittedName>
</protein>
<feature type="transmembrane region" description="Helical" evidence="1">
    <location>
        <begin position="27"/>
        <end position="47"/>
    </location>
</feature>
<dbReference type="EMBL" id="VTPV01000007">
    <property type="protein sequence ID" value="KAB1230167.1"/>
    <property type="molecule type" value="Genomic_DNA"/>
</dbReference>
<dbReference type="RefSeq" id="WP_152290272.1">
    <property type="nucleotide sequence ID" value="NZ_VTPV01000007.1"/>
</dbReference>
<organism evidence="2 3">
    <name type="scientific">Chryseobacterium viscerum</name>
    <dbReference type="NCBI Taxonomy" id="1037377"/>
    <lineage>
        <taxon>Bacteria</taxon>
        <taxon>Pseudomonadati</taxon>
        <taxon>Bacteroidota</taxon>
        <taxon>Flavobacteriia</taxon>
        <taxon>Flavobacteriales</taxon>
        <taxon>Weeksellaceae</taxon>
        <taxon>Chryseobacterium group</taxon>
        <taxon>Chryseobacterium</taxon>
    </lineage>
</organism>
<keyword evidence="3" id="KW-1185">Reference proteome</keyword>